<dbReference type="AlphaFoldDB" id="A0A663DVM2"/>
<name>A0A663DVM2_AQUCH</name>
<protein>
    <submittedName>
        <fullName evidence="1">Uncharacterized protein</fullName>
    </submittedName>
</protein>
<dbReference type="Ensembl" id="ENSACCT00020004150.1">
    <property type="protein sequence ID" value="ENSACCP00020003988.1"/>
    <property type="gene ID" value="ENSACCG00020002732.1"/>
</dbReference>
<sequence>MSPVRARKDLLGKEGGKHCPVLRHCIQGTTKPAVYGLLTIMKPVEYCRPCRTPRTNLVFLSGFWS</sequence>
<accession>A0A663DVM2</accession>
<reference evidence="1" key="1">
    <citation type="submission" date="2025-08" db="UniProtKB">
        <authorList>
            <consortium name="Ensembl"/>
        </authorList>
    </citation>
    <scope>IDENTIFICATION</scope>
</reference>
<evidence type="ECO:0000313" key="2">
    <source>
        <dbReference type="Proteomes" id="UP000472275"/>
    </source>
</evidence>
<organism evidence="1 2">
    <name type="scientific">Aquila chrysaetos chrysaetos</name>
    <dbReference type="NCBI Taxonomy" id="223781"/>
    <lineage>
        <taxon>Eukaryota</taxon>
        <taxon>Metazoa</taxon>
        <taxon>Chordata</taxon>
        <taxon>Craniata</taxon>
        <taxon>Vertebrata</taxon>
        <taxon>Euteleostomi</taxon>
        <taxon>Archelosauria</taxon>
        <taxon>Archosauria</taxon>
        <taxon>Dinosauria</taxon>
        <taxon>Saurischia</taxon>
        <taxon>Theropoda</taxon>
        <taxon>Coelurosauria</taxon>
        <taxon>Aves</taxon>
        <taxon>Neognathae</taxon>
        <taxon>Neoaves</taxon>
        <taxon>Telluraves</taxon>
        <taxon>Accipitrimorphae</taxon>
        <taxon>Accipitriformes</taxon>
        <taxon>Accipitridae</taxon>
        <taxon>Accipitrinae</taxon>
        <taxon>Aquila</taxon>
    </lineage>
</organism>
<dbReference type="Proteomes" id="UP000472275">
    <property type="component" value="Chromosome 7"/>
</dbReference>
<evidence type="ECO:0000313" key="1">
    <source>
        <dbReference type="Ensembl" id="ENSACCP00020003988.1"/>
    </source>
</evidence>
<keyword evidence="2" id="KW-1185">Reference proteome</keyword>
<proteinExistence type="predicted"/>
<reference evidence="1" key="2">
    <citation type="submission" date="2025-09" db="UniProtKB">
        <authorList>
            <consortium name="Ensembl"/>
        </authorList>
    </citation>
    <scope>IDENTIFICATION</scope>
</reference>